<dbReference type="Proteomes" id="UP000617628">
    <property type="component" value="Unassembled WGS sequence"/>
</dbReference>
<keyword evidence="2" id="KW-1185">Reference proteome</keyword>
<dbReference type="AlphaFoldDB" id="A0A934S3U6"/>
<comment type="caution">
    <text evidence="1">The sequence shown here is derived from an EMBL/GenBank/DDBJ whole genome shotgun (WGS) entry which is preliminary data.</text>
</comment>
<proteinExistence type="predicted"/>
<evidence type="ECO:0000313" key="1">
    <source>
        <dbReference type="EMBL" id="MBK1878538.1"/>
    </source>
</evidence>
<organism evidence="1 2">
    <name type="scientific">Pelagicoccus mobilis</name>
    <dbReference type="NCBI Taxonomy" id="415221"/>
    <lineage>
        <taxon>Bacteria</taxon>
        <taxon>Pseudomonadati</taxon>
        <taxon>Verrucomicrobiota</taxon>
        <taxon>Opitutia</taxon>
        <taxon>Puniceicoccales</taxon>
        <taxon>Pelagicoccaceae</taxon>
        <taxon>Pelagicoccus</taxon>
    </lineage>
</organism>
<reference evidence="1" key="1">
    <citation type="submission" date="2021-01" db="EMBL/GenBank/DDBJ databases">
        <title>Modified the classification status of verrucomicrobia.</title>
        <authorList>
            <person name="Feng X."/>
        </authorList>
    </citation>
    <scope>NUCLEOTIDE SEQUENCE</scope>
    <source>
        <strain evidence="1">KCTC 13126</strain>
    </source>
</reference>
<protein>
    <submittedName>
        <fullName evidence="1">Uncharacterized protein</fullName>
    </submittedName>
</protein>
<sequence>MALSIVTILFSFTLASDPDAAGFYEHMGAVRVGEVWNEFQKVNLPVMRVDT</sequence>
<name>A0A934S3U6_9BACT</name>
<accession>A0A934S3U6</accession>
<dbReference type="RefSeq" id="WP_378924030.1">
    <property type="nucleotide sequence ID" value="NZ_JBHLTO010000002.1"/>
</dbReference>
<dbReference type="EMBL" id="JAENIL010000032">
    <property type="protein sequence ID" value="MBK1878538.1"/>
    <property type="molecule type" value="Genomic_DNA"/>
</dbReference>
<gene>
    <name evidence="1" type="ORF">JIN87_16780</name>
</gene>
<evidence type="ECO:0000313" key="2">
    <source>
        <dbReference type="Proteomes" id="UP000617628"/>
    </source>
</evidence>